<keyword evidence="2" id="KW-0547">Nucleotide-binding</keyword>
<dbReference type="GO" id="GO:0008270">
    <property type="term" value="F:zinc ion binding"/>
    <property type="evidence" value="ECO:0007669"/>
    <property type="project" value="UniProtKB-KW"/>
</dbReference>
<dbReference type="Gene3D" id="3.30.40.10">
    <property type="entry name" value="Zinc/RING finger domain, C3HC4 (zinc finger)"/>
    <property type="match status" value="1"/>
</dbReference>
<dbReference type="GO" id="GO:0000209">
    <property type="term" value="P:protein polyubiquitination"/>
    <property type="evidence" value="ECO:0007669"/>
    <property type="project" value="TreeGrafter"/>
</dbReference>
<dbReference type="InterPro" id="IPR017907">
    <property type="entry name" value="Znf_RING_CS"/>
</dbReference>
<keyword evidence="1" id="KW-0479">Metal-binding</keyword>
<dbReference type="Pfam" id="PF26021">
    <property type="entry name" value="Ferritin_C144_05"/>
    <property type="match status" value="1"/>
</dbReference>
<feature type="domain" description="Helicase ATP-binding" evidence="10">
    <location>
        <begin position="294"/>
        <end position="489"/>
    </location>
</feature>
<dbReference type="InterPro" id="IPR013083">
    <property type="entry name" value="Znf_RING/FYVE/PHD"/>
</dbReference>
<evidence type="ECO:0000256" key="3">
    <source>
        <dbReference type="ARBA" id="ARBA00022771"/>
    </source>
</evidence>
<evidence type="ECO:0000256" key="7">
    <source>
        <dbReference type="PROSITE-ProRule" id="PRU00175"/>
    </source>
</evidence>
<proteinExistence type="predicted"/>
<name>V9DTD4_9EURO</name>
<evidence type="ECO:0000256" key="4">
    <source>
        <dbReference type="ARBA" id="ARBA00022801"/>
    </source>
</evidence>
<sequence length="1463" mass="163986">MSLPTDTTHDLAIDSRAAGTEMEEVEERASKRRRISRDADSTPPAPFSDYIVLAHARYTDITTDPGLPTGSDGSFLAVSLRDVTRCERGYEIGFAGGKWAREKRFLTKDLPPEDMRILEDARKLDSVARYKHPAALPLACAHAFLRQDGQDITLGVSILWQDTVALRDKVDPALLEILAKYMPPTRPISPVFVPWEPRQFYDNVHVPEKSEANSAELKIPALESTLFPFQRRAVRWLLAREGVAEQADGSFQARQGTPSDQSLHGFEKHITCSGETCFVNHALGVASTDLAAVRQHFVAPKGGVLADEMGLGKTLEVIALMCLHPRPTQLVEPSGLLPSSATLIITPPSILEQWKSEIQEHAPSLRVYHYQGLSSFKKSSESYLESLVDQDVVLTTYNVIAKEVHYVSEKPDRNLRNKNTREEPPKSPLTQISWWRVCLDEAQMVESGVSAAATVARLIPRDHAWAVTGTPLRKGHRDLFGLLLFLRYAPWCRSPRLWDHLVTYYRPLLRDMLGEVVMRHSKDFVREDLRLPPQNRHTITIPFTPIEEQHYTQLFQDLCEDLDLDRTGAPLTDEWDPESPAVVEKMRTWLTRLRQTCLHPEVGGRNRRALGRKTDGPLRTVEEVLDVMIDQHEGQLRTAQRARLMAKLRRGQLKENAKAGKEALKIFQEAYNESLVVVRECHTQYDQARVSLGVNKEQGAVSNEKEVDEEANLRLSTLNARVRSALEMHHIACFFMANAFFQLKSVHPPESDEFQQLEEKETAAYEKAKSIRGELLKGVTRHVNKLVTTVRANLAGGSTQIPIMEAPTGLGGIESKKIFEKLHLFCEAMNVQAEQFHALQKTMADFLGQALIDEDEGVELQGDEYESSTKHQDEMYAYMEALRALLADRNEAISGQENMLIKQEMKQFLSVAKEGEGPAPDVMLRLLAEREQKRVKVSEFGSLRGIIAQLRQMVSSLQWQEGNNQSRASHELAILERLLKHMQQLGAAQVKALTALEQDVNHFRDTMNSRLEYYRALQKLSDQVAPYREDSIGQLLDDRLYQSFLADEMRLQQKIDSISAKLRYLVHMKADDSKSTAPRVCLICTDQFEVGAMTSCGHSFCKECVMLWYSQHHNCPVCKTRIPPNGFYDITYKPAEIAVQAESPSTSTTSSPGSRAEHQHNQSIYSDISTTMLNQIKNVDIRGPSYGSKIDFLCRHLMWLREHDPGSKSIIFSQYREFIDVIALAFQAVKISCTRIDVKNGTEKFKSDPSIECFLLHAKAHSTGLNLVIANHVFLCEPLINTAIELQAIARVHRIGQHRSTNVWMYLVADTVEESIYDISVTRRLAHMRSNGSSGGDSEGAEDGDDKKGKGKSKSTTALASAGQSGTNTPRSDNVLQENAIDAANSMELQAADLSRLLTAGKSGGEMVDKEDLWGCLFGRINRRDGASGLSALAESQPANTEVGRFLRAEAATGRATQSDDFS</sequence>
<dbReference type="PROSITE" id="PS00518">
    <property type="entry name" value="ZF_RING_1"/>
    <property type="match status" value="1"/>
</dbReference>
<feature type="compositionally biased region" description="Polar residues" evidence="8">
    <location>
        <begin position="1356"/>
        <end position="1373"/>
    </location>
</feature>
<dbReference type="CDD" id="cd18793">
    <property type="entry name" value="SF2_C_SNF"/>
    <property type="match status" value="1"/>
</dbReference>
<dbReference type="Gene3D" id="3.40.50.300">
    <property type="entry name" value="P-loop containing nucleotide triphosphate hydrolases"/>
    <property type="match status" value="1"/>
</dbReference>
<accession>V9DTD4</accession>
<evidence type="ECO:0000259" key="10">
    <source>
        <dbReference type="PROSITE" id="PS51192"/>
    </source>
</evidence>
<dbReference type="GO" id="GO:0061630">
    <property type="term" value="F:ubiquitin protein ligase activity"/>
    <property type="evidence" value="ECO:0007669"/>
    <property type="project" value="TreeGrafter"/>
</dbReference>
<organism evidence="11 12">
    <name type="scientific">Cladophialophora carrionii CBS 160.54</name>
    <dbReference type="NCBI Taxonomy" id="1279043"/>
    <lineage>
        <taxon>Eukaryota</taxon>
        <taxon>Fungi</taxon>
        <taxon>Dikarya</taxon>
        <taxon>Ascomycota</taxon>
        <taxon>Pezizomycotina</taxon>
        <taxon>Eurotiomycetes</taxon>
        <taxon>Chaetothyriomycetidae</taxon>
        <taxon>Chaetothyriales</taxon>
        <taxon>Herpotrichiellaceae</taxon>
        <taxon>Cladophialophora</taxon>
    </lineage>
</organism>
<dbReference type="GeneID" id="19980193"/>
<dbReference type="Gene3D" id="3.40.50.10810">
    <property type="entry name" value="Tandem AAA-ATPase domain"/>
    <property type="match status" value="1"/>
</dbReference>
<dbReference type="EMBL" id="KB822697">
    <property type="protein sequence ID" value="ETI29247.1"/>
    <property type="molecule type" value="Genomic_DNA"/>
</dbReference>
<evidence type="ECO:0000259" key="9">
    <source>
        <dbReference type="PROSITE" id="PS50089"/>
    </source>
</evidence>
<dbReference type="SUPFAM" id="SSF52540">
    <property type="entry name" value="P-loop containing nucleoside triphosphate hydrolases"/>
    <property type="match status" value="2"/>
</dbReference>
<dbReference type="Pfam" id="PF00271">
    <property type="entry name" value="Helicase_C"/>
    <property type="match status" value="1"/>
</dbReference>
<evidence type="ECO:0000256" key="5">
    <source>
        <dbReference type="ARBA" id="ARBA00022833"/>
    </source>
</evidence>
<dbReference type="InterPro" id="IPR001650">
    <property type="entry name" value="Helicase_C-like"/>
</dbReference>
<evidence type="ECO:0000256" key="1">
    <source>
        <dbReference type="ARBA" id="ARBA00022723"/>
    </source>
</evidence>
<dbReference type="InterPro" id="IPR027417">
    <property type="entry name" value="P-loop_NTPase"/>
</dbReference>
<dbReference type="VEuPathDB" id="FungiDB:G647_01700"/>
<reference evidence="11 12" key="1">
    <citation type="submission" date="2013-03" db="EMBL/GenBank/DDBJ databases">
        <title>The Genome Sequence of Cladophialophora carrionii CBS 160.54.</title>
        <authorList>
            <consortium name="The Broad Institute Genomics Platform"/>
            <person name="Cuomo C."/>
            <person name="de Hoog S."/>
            <person name="Gorbushina A."/>
            <person name="Walker B."/>
            <person name="Young S.K."/>
            <person name="Zeng Q."/>
            <person name="Gargeya S."/>
            <person name="Fitzgerald M."/>
            <person name="Haas B."/>
            <person name="Abouelleil A."/>
            <person name="Allen A.W."/>
            <person name="Alvarado L."/>
            <person name="Arachchi H.M."/>
            <person name="Berlin A.M."/>
            <person name="Chapman S.B."/>
            <person name="Gainer-Dewar J."/>
            <person name="Goldberg J."/>
            <person name="Griggs A."/>
            <person name="Gujja S."/>
            <person name="Hansen M."/>
            <person name="Howarth C."/>
            <person name="Imamovic A."/>
            <person name="Ireland A."/>
            <person name="Larimer J."/>
            <person name="McCowan C."/>
            <person name="Murphy C."/>
            <person name="Pearson M."/>
            <person name="Poon T.W."/>
            <person name="Priest M."/>
            <person name="Roberts A."/>
            <person name="Saif S."/>
            <person name="Shea T."/>
            <person name="Sisk P."/>
            <person name="Sykes S."/>
            <person name="Wortman J."/>
            <person name="Nusbaum C."/>
            <person name="Birren B."/>
        </authorList>
    </citation>
    <scope>NUCLEOTIDE SEQUENCE [LARGE SCALE GENOMIC DNA]</scope>
    <source>
        <strain evidence="11 12">CBS 160.54</strain>
    </source>
</reference>
<evidence type="ECO:0000313" key="12">
    <source>
        <dbReference type="Proteomes" id="UP000030678"/>
    </source>
</evidence>
<dbReference type="PROSITE" id="PS51192">
    <property type="entry name" value="HELICASE_ATP_BIND_1"/>
    <property type="match status" value="1"/>
</dbReference>
<dbReference type="RefSeq" id="XP_008723321.1">
    <property type="nucleotide sequence ID" value="XM_008725099.1"/>
</dbReference>
<dbReference type="HOGENOM" id="CLU_001592_2_0_1"/>
<dbReference type="InterPro" id="IPR001841">
    <property type="entry name" value="Znf_RING"/>
</dbReference>
<dbReference type="GO" id="GO:0006974">
    <property type="term" value="P:DNA damage response"/>
    <property type="evidence" value="ECO:0007669"/>
    <property type="project" value="TreeGrafter"/>
</dbReference>
<evidence type="ECO:0000256" key="6">
    <source>
        <dbReference type="ARBA" id="ARBA00022840"/>
    </source>
</evidence>
<dbReference type="InterPro" id="IPR038718">
    <property type="entry name" value="SNF2-like_sf"/>
</dbReference>
<dbReference type="GO" id="GO:0005634">
    <property type="term" value="C:nucleus"/>
    <property type="evidence" value="ECO:0007669"/>
    <property type="project" value="TreeGrafter"/>
</dbReference>
<dbReference type="InterPro" id="IPR000330">
    <property type="entry name" value="SNF2_N"/>
</dbReference>
<feature type="domain" description="RING-type" evidence="9">
    <location>
        <begin position="1081"/>
        <end position="1119"/>
    </location>
</feature>
<keyword evidence="5" id="KW-0862">Zinc</keyword>
<evidence type="ECO:0000256" key="2">
    <source>
        <dbReference type="ARBA" id="ARBA00022741"/>
    </source>
</evidence>
<dbReference type="Pfam" id="PF13923">
    <property type="entry name" value="zf-C3HC4_2"/>
    <property type="match status" value="1"/>
</dbReference>
<dbReference type="PROSITE" id="PS50089">
    <property type="entry name" value="ZF_RING_2"/>
    <property type="match status" value="1"/>
</dbReference>
<keyword evidence="4" id="KW-0378">Hydrolase</keyword>
<keyword evidence="3 7" id="KW-0863">Zinc-finger</keyword>
<dbReference type="PANTHER" id="PTHR45865">
    <property type="entry name" value="E3 UBIQUITIN-PROTEIN LIGASE SHPRH FAMILY MEMBER"/>
    <property type="match status" value="1"/>
</dbReference>
<dbReference type="InterPro" id="IPR049730">
    <property type="entry name" value="SNF2/RAD54-like_C"/>
</dbReference>
<dbReference type="PANTHER" id="PTHR45865:SF1">
    <property type="entry name" value="E3 UBIQUITIN-PROTEIN LIGASE SHPRH"/>
    <property type="match status" value="1"/>
</dbReference>
<dbReference type="OrthoDB" id="5330228at2759"/>
<dbReference type="InterPro" id="IPR014001">
    <property type="entry name" value="Helicase_ATP-bd"/>
</dbReference>
<dbReference type="SUPFAM" id="SSF57850">
    <property type="entry name" value="RING/U-box"/>
    <property type="match status" value="1"/>
</dbReference>
<gene>
    <name evidence="11" type="ORF">G647_01700</name>
</gene>
<keyword evidence="6" id="KW-0067">ATP-binding</keyword>
<feature type="region of interest" description="Disordered" evidence="8">
    <location>
        <begin position="1328"/>
        <end position="1373"/>
    </location>
</feature>
<dbReference type="Pfam" id="PF00176">
    <property type="entry name" value="SNF2-rel_dom"/>
    <property type="match status" value="1"/>
</dbReference>
<feature type="region of interest" description="Disordered" evidence="8">
    <location>
        <begin position="1"/>
        <end position="42"/>
    </location>
</feature>
<protein>
    <recommendedName>
        <fullName evidence="13">RING-type domain-containing protein</fullName>
    </recommendedName>
</protein>
<evidence type="ECO:0008006" key="13">
    <source>
        <dbReference type="Google" id="ProtNLM"/>
    </source>
</evidence>
<dbReference type="SMART" id="SM00184">
    <property type="entry name" value="RING"/>
    <property type="match status" value="1"/>
</dbReference>
<dbReference type="CDD" id="cd18070">
    <property type="entry name" value="DEXQc_SHPRH"/>
    <property type="match status" value="1"/>
</dbReference>
<dbReference type="SMART" id="SM00487">
    <property type="entry name" value="DEXDc"/>
    <property type="match status" value="1"/>
</dbReference>
<dbReference type="GO" id="GO:0016787">
    <property type="term" value="F:hydrolase activity"/>
    <property type="evidence" value="ECO:0007669"/>
    <property type="project" value="UniProtKB-KW"/>
</dbReference>
<dbReference type="Proteomes" id="UP000030678">
    <property type="component" value="Unassembled WGS sequence"/>
</dbReference>
<evidence type="ECO:0000256" key="8">
    <source>
        <dbReference type="SAM" id="MobiDB-lite"/>
    </source>
</evidence>
<dbReference type="InterPro" id="IPR059033">
    <property type="entry name" value="C144_05_dom"/>
</dbReference>
<dbReference type="GO" id="GO:0005524">
    <property type="term" value="F:ATP binding"/>
    <property type="evidence" value="ECO:0007669"/>
    <property type="project" value="InterPro"/>
</dbReference>
<dbReference type="InterPro" id="IPR052583">
    <property type="entry name" value="ATP-helicase/E3_Ub-Ligase"/>
</dbReference>
<evidence type="ECO:0000313" key="11">
    <source>
        <dbReference type="EMBL" id="ETI29247.1"/>
    </source>
</evidence>